<dbReference type="InterPro" id="IPR056681">
    <property type="entry name" value="DUF7779"/>
</dbReference>
<accession>A0A439DF12</accession>
<dbReference type="SMART" id="SM00028">
    <property type="entry name" value="TPR"/>
    <property type="match status" value="4"/>
</dbReference>
<dbReference type="Gene3D" id="3.40.50.300">
    <property type="entry name" value="P-loop containing nucleotide triphosphate hydrolases"/>
    <property type="match status" value="1"/>
</dbReference>
<sequence>MSDLPDPSRTPQESRISQPANNILMRFLKRNPTSSSQAIAISNGTQSSTSHDNVGSLRHHQAESNPVRATTSVPNAPGSSTDHWRRVLNQFRSQVDQNTYVQVALANCVDTLEGEIERISPRGLYSPTADIFDRVRPFIKQLRSASEVVSVIAPTSPEIGAIIWGSVSFIVKSSLHDAHTVRMVIQSLDPVGRDFERFGKYLAMFGESDSLTQATEKYYGEVIDLLGYSVRILSPPKYTSPPTYVVEEELRSKMTRITLQRDHVEREAKAAKFQSDEKWKASHKSGVEGHNLTAPKKAVFFFDKLENTRFSGRVDVLQSLEAELTDGDGSPRPGVSVLLHGLGGVGKSEIAIKFIYAHQNLYPYIFWFPADSREKLVIAISNACKTIGVLPSDSVSDLKAIPLIWREWLSDNTGWLIVFDNAEQHSLLKEFWPRSNGGTIIITSRHPQIGAALVDRDHEIRPMSIEESKGLLYTLLPSEYQLRDETDAREAERVCKLVDGLPLAIILTAGLLRETRRTLQETLQILENKRELLLNWSPDIDDEDSSSTLAMLWEVNILSLPANALHLLQVMSFLDPDSIDEALLVNFETSASHGVLPSDQSRFLHSIRYLFNHSMIRRDVASLSIHRLVQDVTIRRMSDAERVKMFNAAVELVWTVFPRQSEEGLLMSSLNGKCEKLLPHVESLEARFNEFSHQAECSSIHLAEIAHSCSWSMFEQGMFTRSMRMASTGINIANASKTETRLIQAGLLTTIAGCEIEATNEFQSAYEGLNEALKLRLEASEAGLIDPFHPQIANSYMSLGVAALGIGLTSRAIELGEKSISLRAARREDQIQMLAMSYHNVAIAALVAGQLEKAKKSIRESMELSKIIGKSMSPEQKLAMDSRTYYCLGNIFSACGMEDEAIECQETALIRRLQSFGESHPYVGCSYWKLGCLYESTDWIKAIASFRKSIEIYEKLYLETQQGRAIHRLGLLLLLSQQHQLEGADQLAKARSIYKKATSNELPEETQEAIESYDALIHPFYR</sequence>
<dbReference type="InterPro" id="IPR027417">
    <property type="entry name" value="P-loop_NTPase"/>
</dbReference>
<gene>
    <name evidence="3" type="ORF">EKO27_g2130</name>
</gene>
<dbReference type="GO" id="GO:0043531">
    <property type="term" value="F:ADP binding"/>
    <property type="evidence" value="ECO:0007669"/>
    <property type="project" value="InterPro"/>
</dbReference>
<feature type="compositionally biased region" description="Polar residues" evidence="1">
    <location>
        <begin position="9"/>
        <end position="20"/>
    </location>
</feature>
<organism evidence="3 4">
    <name type="scientific">Xylaria grammica</name>
    <dbReference type="NCBI Taxonomy" id="363999"/>
    <lineage>
        <taxon>Eukaryota</taxon>
        <taxon>Fungi</taxon>
        <taxon>Dikarya</taxon>
        <taxon>Ascomycota</taxon>
        <taxon>Pezizomycotina</taxon>
        <taxon>Sordariomycetes</taxon>
        <taxon>Xylariomycetidae</taxon>
        <taxon>Xylariales</taxon>
        <taxon>Xylariaceae</taxon>
        <taxon>Xylaria</taxon>
    </lineage>
</organism>
<feature type="compositionally biased region" description="Polar residues" evidence="1">
    <location>
        <begin position="63"/>
        <end position="81"/>
    </location>
</feature>
<dbReference type="STRING" id="363999.A0A439DF12"/>
<dbReference type="Proteomes" id="UP000286045">
    <property type="component" value="Unassembled WGS sequence"/>
</dbReference>
<dbReference type="PANTHER" id="PTHR47691:SF3">
    <property type="entry name" value="HTH-TYPE TRANSCRIPTIONAL REGULATOR RV0890C-RELATED"/>
    <property type="match status" value="1"/>
</dbReference>
<feature type="compositionally biased region" description="Polar residues" evidence="1">
    <location>
        <begin position="43"/>
        <end position="53"/>
    </location>
</feature>
<dbReference type="Gene3D" id="1.25.40.10">
    <property type="entry name" value="Tetratricopeptide repeat domain"/>
    <property type="match status" value="2"/>
</dbReference>
<feature type="region of interest" description="Disordered" evidence="1">
    <location>
        <begin position="1"/>
        <end position="20"/>
    </location>
</feature>
<dbReference type="AlphaFoldDB" id="A0A439DF12"/>
<evidence type="ECO:0000256" key="1">
    <source>
        <dbReference type="SAM" id="MobiDB-lite"/>
    </source>
</evidence>
<evidence type="ECO:0000313" key="4">
    <source>
        <dbReference type="Proteomes" id="UP000286045"/>
    </source>
</evidence>
<dbReference type="EMBL" id="RYZI01000037">
    <property type="protein sequence ID" value="RWA12966.1"/>
    <property type="molecule type" value="Genomic_DNA"/>
</dbReference>
<proteinExistence type="predicted"/>
<dbReference type="SUPFAM" id="SSF48452">
    <property type="entry name" value="TPR-like"/>
    <property type="match status" value="1"/>
</dbReference>
<keyword evidence="4" id="KW-1185">Reference proteome</keyword>
<dbReference type="PANTHER" id="PTHR47691">
    <property type="entry name" value="REGULATOR-RELATED"/>
    <property type="match status" value="1"/>
</dbReference>
<evidence type="ECO:0000259" key="2">
    <source>
        <dbReference type="Pfam" id="PF25000"/>
    </source>
</evidence>
<feature type="domain" description="DUF7779" evidence="2">
    <location>
        <begin position="558"/>
        <end position="641"/>
    </location>
</feature>
<dbReference type="Pfam" id="PF25000">
    <property type="entry name" value="DUF7779"/>
    <property type="match status" value="1"/>
</dbReference>
<dbReference type="SUPFAM" id="SSF52540">
    <property type="entry name" value="P-loop containing nucleoside triphosphate hydrolases"/>
    <property type="match status" value="1"/>
</dbReference>
<protein>
    <recommendedName>
        <fullName evidence="2">DUF7779 domain-containing protein</fullName>
    </recommendedName>
</protein>
<dbReference type="InterPro" id="IPR011990">
    <property type="entry name" value="TPR-like_helical_dom_sf"/>
</dbReference>
<name>A0A439DF12_9PEZI</name>
<dbReference type="InterPro" id="IPR019734">
    <property type="entry name" value="TPR_rpt"/>
</dbReference>
<feature type="region of interest" description="Disordered" evidence="1">
    <location>
        <begin position="43"/>
        <end position="81"/>
    </location>
</feature>
<dbReference type="Pfam" id="PF13424">
    <property type="entry name" value="TPR_12"/>
    <property type="match status" value="1"/>
</dbReference>
<reference evidence="3 4" key="1">
    <citation type="submission" date="2018-12" db="EMBL/GenBank/DDBJ databases">
        <title>Draft genome sequence of Xylaria grammica IHI A82.</title>
        <authorList>
            <person name="Buettner E."/>
            <person name="Kellner H."/>
        </authorList>
    </citation>
    <scope>NUCLEOTIDE SEQUENCE [LARGE SCALE GENOMIC DNA]</scope>
    <source>
        <strain evidence="3 4">IHI A82</strain>
    </source>
</reference>
<comment type="caution">
    <text evidence="3">The sequence shown here is derived from an EMBL/GenBank/DDBJ whole genome shotgun (WGS) entry which is preliminary data.</text>
</comment>
<evidence type="ECO:0000313" key="3">
    <source>
        <dbReference type="EMBL" id="RWA12966.1"/>
    </source>
</evidence>